<comment type="subcellular location">
    <subcellularLocation>
        <location evidence="1">Membrane</location>
        <topology evidence="1">Multi-pass membrane protein</topology>
    </subcellularLocation>
</comment>
<gene>
    <name evidence="7" type="ORF">K452DRAFT_291218</name>
</gene>
<evidence type="ECO:0000256" key="3">
    <source>
        <dbReference type="ARBA" id="ARBA00022692"/>
    </source>
</evidence>
<feature type="transmembrane region" description="Helical" evidence="6">
    <location>
        <begin position="448"/>
        <end position="467"/>
    </location>
</feature>
<feature type="transmembrane region" description="Helical" evidence="6">
    <location>
        <begin position="190"/>
        <end position="211"/>
    </location>
</feature>
<dbReference type="RefSeq" id="XP_033393884.1">
    <property type="nucleotide sequence ID" value="XM_033541132.1"/>
</dbReference>
<dbReference type="InterPro" id="IPR045225">
    <property type="entry name" value="Uracil/uridine/allantoin_perm"/>
</dbReference>
<dbReference type="OrthoDB" id="2018619at2759"/>
<dbReference type="EMBL" id="ML995498">
    <property type="protein sequence ID" value="KAF2138171.1"/>
    <property type="molecule type" value="Genomic_DNA"/>
</dbReference>
<feature type="transmembrane region" description="Helical" evidence="6">
    <location>
        <begin position="479"/>
        <end position="502"/>
    </location>
</feature>
<dbReference type="NCBIfam" id="TIGR00800">
    <property type="entry name" value="ncs1"/>
    <property type="match status" value="1"/>
</dbReference>
<dbReference type="InterPro" id="IPR012681">
    <property type="entry name" value="NCS1"/>
</dbReference>
<evidence type="ECO:0008006" key="9">
    <source>
        <dbReference type="Google" id="ProtNLM"/>
    </source>
</evidence>
<dbReference type="GeneID" id="54298628"/>
<evidence type="ECO:0000256" key="5">
    <source>
        <dbReference type="ARBA" id="ARBA00023136"/>
    </source>
</evidence>
<feature type="transmembrane region" description="Helical" evidence="6">
    <location>
        <begin position="393"/>
        <end position="418"/>
    </location>
</feature>
<dbReference type="Gene3D" id="1.10.4160.10">
    <property type="entry name" value="Hydantoin permease"/>
    <property type="match status" value="1"/>
</dbReference>
<dbReference type="AlphaFoldDB" id="A0A6A6B5X0"/>
<dbReference type="GO" id="GO:0015205">
    <property type="term" value="F:nucleobase transmembrane transporter activity"/>
    <property type="evidence" value="ECO:0007669"/>
    <property type="project" value="TreeGrafter"/>
</dbReference>
<evidence type="ECO:0000313" key="7">
    <source>
        <dbReference type="EMBL" id="KAF2138171.1"/>
    </source>
</evidence>
<organism evidence="7 8">
    <name type="scientific">Aplosporella prunicola CBS 121167</name>
    <dbReference type="NCBI Taxonomy" id="1176127"/>
    <lineage>
        <taxon>Eukaryota</taxon>
        <taxon>Fungi</taxon>
        <taxon>Dikarya</taxon>
        <taxon>Ascomycota</taxon>
        <taxon>Pezizomycotina</taxon>
        <taxon>Dothideomycetes</taxon>
        <taxon>Dothideomycetes incertae sedis</taxon>
        <taxon>Botryosphaeriales</taxon>
        <taxon>Aplosporellaceae</taxon>
        <taxon>Aplosporella</taxon>
    </lineage>
</organism>
<protein>
    <recommendedName>
        <fullName evidence="9">NCS1 nucleoside transporter family protein</fullName>
    </recommendedName>
</protein>
<name>A0A6A6B5X0_9PEZI</name>
<feature type="transmembrane region" description="Helical" evidence="6">
    <location>
        <begin position="40"/>
        <end position="59"/>
    </location>
</feature>
<proteinExistence type="inferred from homology"/>
<keyword evidence="3 6" id="KW-0812">Transmembrane</keyword>
<evidence type="ECO:0000256" key="2">
    <source>
        <dbReference type="ARBA" id="ARBA00008974"/>
    </source>
</evidence>
<dbReference type="GO" id="GO:0005886">
    <property type="term" value="C:plasma membrane"/>
    <property type="evidence" value="ECO:0007669"/>
    <property type="project" value="TreeGrafter"/>
</dbReference>
<evidence type="ECO:0000313" key="8">
    <source>
        <dbReference type="Proteomes" id="UP000799438"/>
    </source>
</evidence>
<dbReference type="PANTHER" id="PTHR30618:SF4">
    <property type="entry name" value="ALLANTOIN PERMEASE"/>
    <property type="match status" value="1"/>
</dbReference>
<keyword evidence="8" id="KW-1185">Reference proteome</keyword>
<feature type="transmembrane region" description="Helical" evidence="6">
    <location>
        <begin position="237"/>
        <end position="257"/>
    </location>
</feature>
<dbReference type="CDD" id="cd11482">
    <property type="entry name" value="SLC-NCS1sbd_NRT1-like"/>
    <property type="match status" value="1"/>
</dbReference>
<dbReference type="PANTHER" id="PTHR30618">
    <property type="entry name" value="NCS1 FAMILY PURINE/PYRIMIDINE TRANSPORTER"/>
    <property type="match status" value="1"/>
</dbReference>
<evidence type="ECO:0000256" key="4">
    <source>
        <dbReference type="ARBA" id="ARBA00022989"/>
    </source>
</evidence>
<accession>A0A6A6B5X0</accession>
<dbReference type="Proteomes" id="UP000799438">
    <property type="component" value="Unassembled WGS sequence"/>
</dbReference>
<keyword evidence="4 6" id="KW-1133">Transmembrane helix</keyword>
<feature type="transmembrane region" description="Helical" evidence="6">
    <location>
        <begin position="163"/>
        <end position="181"/>
    </location>
</feature>
<dbReference type="Pfam" id="PF02133">
    <property type="entry name" value="Transp_cyt_pur"/>
    <property type="match status" value="1"/>
</dbReference>
<evidence type="ECO:0000256" key="6">
    <source>
        <dbReference type="SAM" id="Phobius"/>
    </source>
</evidence>
<feature type="transmembrane region" description="Helical" evidence="6">
    <location>
        <begin position="122"/>
        <end position="143"/>
    </location>
</feature>
<keyword evidence="5 6" id="KW-0472">Membrane</keyword>
<evidence type="ECO:0000256" key="1">
    <source>
        <dbReference type="ARBA" id="ARBA00004141"/>
    </source>
</evidence>
<sequence length="558" mass="61810">MALRSWISRAQLKSVSGWINNDIRPLESGRRTWNFLTFHNYWLLVNCNITSYLTGSALIPLGLTWWQAVIAIVVGNLLATVAVVLNSLPGAYYHVGFPVINRTVWGMWGSLFPVCNRIFLSLIWYGFNSWIGGECIYLILLSWDPNLEQHIPNHMPEDVGMTTASFVAYIVFCVISLPLIWTRPHRLQNFFYVASSITIIFFIVLLIWALATMGPAGFGDTLSNNTAIPKTGGPNSVSWLMVYGVVSTIGSISAGILNQNDYARFATKPKFATWGQALVFPFYGTLTPVVGILVTAATQHRFGGTAIWDPPTLFQQLLTQNNSAGTRAAVFFTGLCLSVSQLGLNVPGNALSGGFDLAAVFPRYVSLRRGAYITAVLSIAVNPWQLVNTATTFLTVLSSYSVFLGPMTGLMVSSYLLVHRQKINVDHLYIGDRTSIYWFTYGTNWRTIVAWLLGVGPSLPGFIAAVNTSVSVPPGATELYYISYIYGFLASGLVLALLHYMFPSPLQAQFTDQPIPPADIRRMYHEKWDVTLFETTEILEGQPLDTIKVDHPKVLTEL</sequence>
<dbReference type="InterPro" id="IPR001248">
    <property type="entry name" value="Pur-cyt_permease"/>
</dbReference>
<comment type="similarity">
    <text evidence="2">Belongs to the purine-cytosine permease (2.A.39) family.</text>
</comment>
<feature type="transmembrane region" description="Helical" evidence="6">
    <location>
        <begin position="65"/>
        <end position="85"/>
    </location>
</feature>
<reference evidence="7" key="1">
    <citation type="journal article" date="2020" name="Stud. Mycol.">
        <title>101 Dothideomycetes genomes: a test case for predicting lifestyles and emergence of pathogens.</title>
        <authorList>
            <person name="Haridas S."/>
            <person name="Albert R."/>
            <person name="Binder M."/>
            <person name="Bloem J."/>
            <person name="Labutti K."/>
            <person name="Salamov A."/>
            <person name="Andreopoulos B."/>
            <person name="Baker S."/>
            <person name="Barry K."/>
            <person name="Bills G."/>
            <person name="Bluhm B."/>
            <person name="Cannon C."/>
            <person name="Castanera R."/>
            <person name="Culley D."/>
            <person name="Daum C."/>
            <person name="Ezra D."/>
            <person name="Gonzalez J."/>
            <person name="Henrissat B."/>
            <person name="Kuo A."/>
            <person name="Liang C."/>
            <person name="Lipzen A."/>
            <person name="Lutzoni F."/>
            <person name="Magnuson J."/>
            <person name="Mondo S."/>
            <person name="Nolan M."/>
            <person name="Ohm R."/>
            <person name="Pangilinan J."/>
            <person name="Park H.-J."/>
            <person name="Ramirez L."/>
            <person name="Alfaro M."/>
            <person name="Sun H."/>
            <person name="Tritt A."/>
            <person name="Yoshinaga Y."/>
            <person name="Zwiers L.-H."/>
            <person name="Turgeon B."/>
            <person name="Goodwin S."/>
            <person name="Spatafora J."/>
            <person name="Crous P."/>
            <person name="Grigoriev I."/>
        </authorList>
    </citation>
    <scope>NUCLEOTIDE SEQUENCE</scope>
    <source>
        <strain evidence="7">CBS 121167</strain>
    </source>
</reference>